<dbReference type="RefSeq" id="WP_057874481.1">
    <property type="nucleotide sequence ID" value="NZ_AYYI01000070.1"/>
</dbReference>
<dbReference type="PATRIC" id="fig|1423796.3.peg.2184"/>
<evidence type="ECO:0000259" key="5">
    <source>
        <dbReference type="Pfam" id="PF20155"/>
    </source>
</evidence>
<keyword evidence="3" id="KW-0472">Membrane</keyword>
<feature type="transmembrane region" description="Helical" evidence="3">
    <location>
        <begin position="490"/>
        <end position="516"/>
    </location>
</feature>
<dbReference type="Gene3D" id="1.10.530.10">
    <property type="match status" value="1"/>
</dbReference>
<feature type="transmembrane region" description="Helical" evidence="3">
    <location>
        <begin position="424"/>
        <end position="442"/>
    </location>
</feature>
<evidence type="ECO:0000259" key="4">
    <source>
        <dbReference type="Pfam" id="PF01464"/>
    </source>
</evidence>
<feature type="region of interest" description="Disordered" evidence="2">
    <location>
        <begin position="1250"/>
        <end position="1270"/>
    </location>
</feature>
<feature type="domain" description="Tape measure protein N-terminal" evidence="5">
    <location>
        <begin position="185"/>
        <end position="347"/>
    </location>
</feature>
<dbReference type="InterPro" id="IPR023346">
    <property type="entry name" value="Lysozyme-like_dom_sf"/>
</dbReference>
<evidence type="ECO:0000313" key="6">
    <source>
        <dbReference type="EMBL" id="KRM95336.1"/>
    </source>
</evidence>
<dbReference type="EMBL" id="AYYI01000070">
    <property type="protein sequence ID" value="KRM95336.1"/>
    <property type="molecule type" value="Genomic_DNA"/>
</dbReference>
<dbReference type="Pfam" id="PF01464">
    <property type="entry name" value="SLT"/>
    <property type="match status" value="1"/>
</dbReference>
<proteinExistence type="predicted"/>
<keyword evidence="1" id="KW-0175">Coiled coil</keyword>
<dbReference type="Pfam" id="PF20155">
    <property type="entry name" value="TMP_3"/>
    <property type="match status" value="1"/>
</dbReference>
<comment type="caution">
    <text evidence="6">The sequence shown here is derived from an EMBL/GenBank/DDBJ whole genome shotgun (WGS) entry which is preliminary data.</text>
</comment>
<dbReference type="InterPro" id="IPR013491">
    <property type="entry name" value="Tape_meas_N"/>
</dbReference>
<organism evidence="6 7">
    <name type="scientific">Loigolactobacillus rennini DSM 20253</name>
    <dbReference type="NCBI Taxonomy" id="1423796"/>
    <lineage>
        <taxon>Bacteria</taxon>
        <taxon>Bacillati</taxon>
        <taxon>Bacillota</taxon>
        <taxon>Bacilli</taxon>
        <taxon>Lactobacillales</taxon>
        <taxon>Lactobacillaceae</taxon>
        <taxon>Loigolactobacillus</taxon>
    </lineage>
</organism>
<protein>
    <submittedName>
        <fullName evidence="6">Uncharacterized protein</fullName>
    </submittedName>
</protein>
<evidence type="ECO:0000256" key="2">
    <source>
        <dbReference type="SAM" id="MobiDB-lite"/>
    </source>
</evidence>
<dbReference type="NCBIfam" id="TIGR02675">
    <property type="entry name" value="tape_meas_nterm"/>
    <property type="match status" value="1"/>
</dbReference>
<dbReference type="Gene3D" id="1.20.120.20">
    <property type="entry name" value="Apolipoprotein"/>
    <property type="match status" value="1"/>
</dbReference>
<dbReference type="OrthoDB" id="2137849at2"/>
<keyword evidence="7" id="KW-1185">Reference proteome</keyword>
<dbReference type="PANTHER" id="PTHR37813">
    <property type="entry name" value="FELS-2 PROPHAGE PROTEIN"/>
    <property type="match status" value="1"/>
</dbReference>
<dbReference type="InterPro" id="IPR008258">
    <property type="entry name" value="Transglycosylase_SLT_dom_1"/>
</dbReference>
<evidence type="ECO:0000256" key="1">
    <source>
        <dbReference type="SAM" id="Coils"/>
    </source>
</evidence>
<accession>A0A0R2CU94</accession>
<feature type="transmembrane region" description="Helical" evidence="3">
    <location>
        <begin position="449"/>
        <end position="470"/>
    </location>
</feature>
<dbReference type="PANTHER" id="PTHR37813:SF1">
    <property type="entry name" value="FELS-2 PROPHAGE PROTEIN"/>
    <property type="match status" value="1"/>
</dbReference>
<evidence type="ECO:0000256" key="3">
    <source>
        <dbReference type="SAM" id="Phobius"/>
    </source>
</evidence>
<gene>
    <name evidence="6" type="ORF">FC24_GL002154</name>
</gene>
<reference evidence="6 7" key="1">
    <citation type="journal article" date="2015" name="Genome Announc.">
        <title>Expanding the biotechnology potential of lactobacilli through comparative genomics of 213 strains and associated genera.</title>
        <authorList>
            <person name="Sun Z."/>
            <person name="Harris H.M."/>
            <person name="McCann A."/>
            <person name="Guo C."/>
            <person name="Argimon S."/>
            <person name="Zhang W."/>
            <person name="Yang X."/>
            <person name="Jeffery I.B."/>
            <person name="Cooney J.C."/>
            <person name="Kagawa T.F."/>
            <person name="Liu W."/>
            <person name="Song Y."/>
            <person name="Salvetti E."/>
            <person name="Wrobel A."/>
            <person name="Rasinkangas P."/>
            <person name="Parkhill J."/>
            <person name="Rea M.C."/>
            <person name="O'Sullivan O."/>
            <person name="Ritari J."/>
            <person name="Douillard F.P."/>
            <person name="Paul Ross R."/>
            <person name="Yang R."/>
            <person name="Briner A.E."/>
            <person name="Felis G.E."/>
            <person name="de Vos W.M."/>
            <person name="Barrangou R."/>
            <person name="Klaenhammer T.R."/>
            <person name="Caufield P.W."/>
            <person name="Cui Y."/>
            <person name="Zhang H."/>
            <person name="O'Toole P.W."/>
        </authorList>
    </citation>
    <scope>NUCLEOTIDE SEQUENCE [LARGE SCALE GENOMIC DNA]</scope>
    <source>
        <strain evidence="6 7">DSM 20253</strain>
    </source>
</reference>
<feature type="coiled-coil region" evidence="1">
    <location>
        <begin position="58"/>
        <end position="85"/>
    </location>
</feature>
<evidence type="ECO:0000313" key="7">
    <source>
        <dbReference type="Proteomes" id="UP000051638"/>
    </source>
</evidence>
<dbReference type="SUPFAM" id="SSF53955">
    <property type="entry name" value="Lysozyme-like"/>
    <property type="match status" value="1"/>
</dbReference>
<dbReference type="SUPFAM" id="SSF58113">
    <property type="entry name" value="Apolipoprotein A-I"/>
    <property type="match status" value="1"/>
</dbReference>
<feature type="domain" description="Transglycosylase SLT" evidence="4">
    <location>
        <begin position="1125"/>
        <end position="1177"/>
    </location>
</feature>
<name>A0A0R2CU94_9LACO</name>
<dbReference type="CDD" id="cd13402">
    <property type="entry name" value="LT_TF-like"/>
    <property type="match status" value="1"/>
</dbReference>
<keyword evidence="3" id="KW-1133">Transmembrane helix</keyword>
<sequence length="1331" mass="142949">MAERIKGLQIDLSLNDMGIGKKLSAIKREFRALNTSMKVSNNNFKFGEKSAASYKARMSELKTAVNGSTKNLDQLKKRHAEVSAEQGAGSRAALNYANEINRETDTLNMYRDQLSRVTAEYRENYSVSGMLSRGFNSIGNGFKAVGTKAQSVGSSLTSHITKPAGIAATAMAGITAKMGFDRLKGLDTAKAKLEGLGYSGKEVKSITDQVTDAVKGGMTTLGEGTDIAAGALAAGVKQGKDLKKYIQLVGDAAAGANRPVNEMATIFNRVQGQGKLMTEELNSIEDGMPGFSQAMAKHYGVSMEKFRDMVSDGKVQSEDFLEVMDDFAGGMASSYANSWEGMVQNTKAYIGQIGQGFLQGSFQQAKSSLKELEDLLSSDSVQQWAQSAGESLSSGINIMVNKIKELVDWWKGLDSSTQQTIGEVAKWSGIVLVAIGPLLTIFGKLAGTIGGMFGVFGNFIGLIGKVGFAIKDAGGLIGGLASAFPKLAGVIGAITSPIGLTVAAIIGLGTAFVIAYKKSETFRNIVNNAFNAVKDTLSAVWNNVIKPVMGKIAEIFGEVWGKIKDSAGTILPDLLSGFTRVFGRIGKIISGLSAIIKAIMPGLKAMFKSTFDGIGNIVTGATDVILGIVKVFAGLFGRNFESMWDGVKQIFSGAINIVKGIVKASFVGQIVAFIKGMYTTLIGWFKKLWQGTVNIFNNLKNSAVNIWNAIKNAVVNKAQALWNGVKNHFNNLKNSAVNIFNSIKAFAVGVWTSIKNTVVRLAQNLWNGVKNHFNSLKNGVVAIFNNVKAFAVRVWTGIKNSVVKLAQGLWNGVRNKFNALKSGVANIFKAVKNTVINIWTSVKKKVGGLASSMKDNVLKVLRNMRDGIKGIVDKIKGFFTGMVTAVKQGLNKLIDGVNWVGGKLGMKKLGKIKLSTGTETTETRNVITNGKINQDTFATVGDKGRGNGPHGFRNEIIRYPNGKMTMTPDQDTTAYLPKGSRVFNGQQTFNALTDLPRFAKGTLWDKTKSAVGKGTKWLKGKVDDVMDFVGHPGKLLDHVLKAFGVNFDFVEGSLPKALMDGLFKKLKTAVKNKFAQWLKKAEADGDAGGKHGNPGGAGVQRWKKLVKKALRANKLSTSAAMVNKILSQINTESGGNPKAMGGTDGLADGRAMGLMQTKPGTFKAYAFKGHGDIWNGYDNLLSALHYAKVRYGAALSFLGHGHGYASGGFIKTPGMYNLAEGKFPEFVIPTDPSKQSDAMKLLALASQQINRQNSNKRPNQLRAPISATNSTSTDGYAELNRKFDTLLAMFGRLLGVSDAQLNAIKNNNPDKQQQYKQQAADQILADYQALT</sequence>
<keyword evidence="3" id="KW-0812">Transmembrane</keyword>
<dbReference type="Proteomes" id="UP000051638">
    <property type="component" value="Unassembled WGS sequence"/>
</dbReference>
<dbReference type="STRING" id="1423796.FC24_GL002154"/>